<proteinExistence type="predicted"/>
<feature type="region of interest" description="Disordered" evidence="1">
    <location>
        <begin position="1"/>
        <end position="22"/>
    </location>
</feature>
<dbReference type="Proteomes" id="UP000500909">
    <property type="component" value="Segment"/>
</dbReference>
<dbReference type="EMBL" id="MT024868">
    <property type="protein sequence ID" value="QIN94386.1"/>
    <property type="molecule type" value="Genomic_DNA"/>
</dbReference>
<keyword evidence="3" id="KW-1185">Reference proteome</keyword>
<feature type="compositionally biased region" description="Basic and acidic residues" evidence="1">
    <location>
        <begin position="11"/>
        <end position="22"/>
    </location>
</feature>
<gene>
    <name evidence="2" type="primary">57</name>
    <name evidence="2" type="ORF">SEA_ABBA_57</name>
</gene>
<dbReference type="GeneID" id="55816778"/>
<dbReference type="KEGG" id="vg:55816778"/>
<name>A0A6G8R2I1_9CAUD</name>
<organism evidence="2 3">
    <name type="scientific">Arthrobacter phage Abba</name>
    <dbReference type="NCBI Taxonomy" id="2713256"/>
    <lineage>
        <taxon>Viruses</taxon>
        <taxon>Duplodnaviria</taxon>
        <taxon>Heunggongvirae</taxon>
        <taxon>Uroviricota</taxon>
        <taxon>Caudoviricetes</taxon>
        <taxon>Berryhillviridae</taxon>
        <taxon>Ayohtrevirus</taxon>
        <taxon>Ayohtrevirus abba</taxon>
    </lineage>
</organism>
<sequence>MPNTHLADATMRLEPEDRAPSSDDVARAAAEGTLALAYEQRTANLVAFLTLAAREGWALDADARTMRTQIVEALDLATVAELIDGTYKTPAERHEEIIGRAVGAERNRITGALMSNSKALGWDTDEMGLLAIIKPLIFGADDA</sequence>
<evidence type="ECO:0000313" key="2">
    <source>
        <dbReference type="EMBL" id="QIN94386.1"/>
    </source>
</evidence>
<reference evidence="2 3" key="1">
    <citation type="submission" date="2020-02" db="EMBL/GenBank/DDBJ databases">
        <authorList>
            <person name="Bojorquez D.A."/>
            <person name="Alcantara J.K.D.L."/>
            <person name="Arambulo J.M.L."/>
            <person name="Budzinski C.A."/>
            <person name="Campbell G.A."/>
            <person name="Dosanjh M.K."/>
            <person name="Gallardo M.A."/>
            <person name="Huang C."/>
            <person name="Nguyen N."/>
            <person name="Yee O.M."/>
            <person name="Ngo R.T."/>
            <person name="Kapinos A."/>
            <person name="Freise A.C."/>
            <person name="Reddi K."/>
            <person name="Moberg-Parker J."/>
            <person name="Garlena R.A."/>
            <person name="Russell D.A."/>
            <person name="Pope W.H."/>
            <person name="Jacobs-Sera D."/>
            <person name="Hatfull G.F."/>
        </authorList>
    </citation>
    <scope>NUCLEOTIDE SEQUENCE [LARGE SCALE GENOMIC DNA]</scope>
</reference>
<evidence type="ECO:0000313" key="3">
    <source>
        <dbReference type="Proteomes" id="UP000500909"/>
    </source>
</evidence>
<dbReference type="RefSeq" id="YP_009887323.1">
    <property type="nucleotide sequence ID" value="NC_049498.1"/>
</dbReference>
<evidence type="ECO:0000256" key="1">
    <source>
        <dbReference type="SAM" id="MobiDB-lite"/>
    </source>
</evidence>
<protein>
    <submittedName>
        <fullName evidence="2">Uncharacterized protein</fullName>
    </submittedName>
</protein>
<accession>A0A6G8R2I1</accession>